<dbReference type="AlphaFoldDB" id="A0AA35R325"/>
<keyword evidence="3" id="KW-1185">Reference proteome</keyword>
<name>A0AA35R325_GEOBA</name>
<evidence type="ECO:0000313" key="3">
    <source>
        <dbReference type="Proteomes" id="UP001174909"/>
    </source>
</evidence>
<organism evidence="2 3">
    <name type="scientific">Geodia barretti</name>
    <name type="common">Barrett's horny sponge</name>
    <dbReference type="NCBI Taxonomy" id="519541"/>
    <lineage>
        <taxon>Eukaryota</taxon>
        <taxon>Metazoa</taxon>
        <taxon>Porifera</taxon>
        <taxon>Demospongiae</taxon>
        <taxon>Heteroscleromorpha</taxon>
        <taxon>Tetractinellida</taxon>
        <taxon>Astrophorina</taxon>
        <taxon>Geodiidae</taxon>
        <taxon>Geodia</taxon>
    </lineage>
</organism>
<dbReference type="EMBL" id="CASHTH010000403">
    <property type="protein sequence ID" value="CAI8000475.1"/>
    <property type="molecule type" value="Genomic_DNA"/>
</dbReference>
<protein>
    <submittedName>
        <fullName evidence="2">Uncharacterized protein</fullName>
    </submittedName>
</protein>
<feature type="non-terminal residue" evidence="2">
    <location>
        <position position="99"/>
    </location>
</feature>
<sequence length="99" mass="11245">MMPGIQLSWWAEFQSTLHSSDRFSAPLPRGGNQGNKSRWQWHRPCCQSGSPDRCRGTPEPRTVPLQEKDKAYSSLEQVQSPTFKQVQVPTTILKQLCTS</sequence>
<comment type="caution">
    <text evidence="2">The sequence shown here is derived from an EMBL/GenBank/DDBJ whole genome shotgun (WGS) entry which is preliminary data.</text>
</comment>
<feature type="region of interest" description="Disordered" evidence="1">
    <location>
        <begin position="21"/>
        <end position="42"/>
    </location>
</feature>
<evidence type="ECO:0000313" key="2">
    <source>
        <dbReference type="EMBL" id="CAI8000475.1"/>
    </source>
</evidence>
<gene>
    <name evidence="2" type="ORF">GBAR_LOCUS2949</name>
</gene>
<accession>A0AA35R325</accession>
<evidence type="ECO:0000256" key="1">
    <source>
        <dbReference type="SAM" id="MobiDB-lite"/>
    </source>
</evidence>
<reference evidence="2" key="1">
    <citation type="submission" date="2023-03" db="EMBL/GenBank/DDBJ databases">
        <authorList>
            <person name="Steffen K."/>
            <person name="Cardenas P."/>
        </authorList>
    </citation>
    <scope>NUCLEOTIDE SEQUENCE</scope>
</reference>
<proteinExistence type="predicted"/>
<dbReference type="Proteomes" id="UP001174909">
    <property type="component" value="Unassembled WGS sequence"/>
</dbReference>